<dbReference type="SMART" id="SM00460">
    <property type="entry name" value="TGc"/>
    <property type="match status" value="1"/>
</dbReference>
<dbReference type="Pfam" id="PF01841">
    <property type="entry name" value="Transglut_core"/>
    <property type="match status" value="1"/>
</dbReference>
<feature type="transmembrane region" description="Helical" evidence="2">
    <location>
        <begin position="626"/>
        <end position="646"/>
    </location>
</feature>
<dbReference type="InterPro" id="IPR025403">
    <property type="entry name" value="TgpA-like_C"/>
</dbReference>
<feature type="transmembrane region" description="Helical" evidence="2">
    <location>
        <begin position="59"/>
        <end position="77"/>
    </location>
</feature>
<proteinExistence type="predicted"/>
<feature type="compositionally biased region" description="Basic and acidic residues" evidence="1">
    <location>
        <begin position="558"/>
        <end position="597"/>
    </location>
</feature>
<dbReference type="Pfam" id="PF13559">
    <property type="entry name" value="DUF4129"/>
    <property type="match status" value="1"/>
</dbReference>
<dbReference type="PANTHER" id="PTHR42736:SF1">
    <property type="entry name" value="PROTEIN-GLUTAMINE GAMMA-GLUTAMYLTRANSFERASE"/>
    <property type="match status" value="1"/>
</dbReference>
<dbReference type="InterPro" id="IPR021878">
    <property type="entry name" value="TgpA_N"/>
</dbReference>
<feature type="transmembrane region" description="Helical" evidence="2">
    <location>
        <begin position="219"/>
        <end position="237"/>
    </location>
</feature>
<dbReference type="Gene3D" id="3.10.620.30">
    <property type="match status" value="1"/>
</dbReference>
<dbReference type="InterPro" id="IPR002931">
    <property type="entry name" value="Transglutaminase-like"/>
</dbReference>
<organism evidence="4 5">
    <name type="scientific">Streptomyces sodiiphilus</name>
    <dbReference type="NCBI Taxonomy" id="226217"/>
    <lineage>
        <taxon>Bacteria</taxon>
        <taxon>Bacillati</taxon>
        <taxon>Actinomycetota</taxon>
        <taxon>Actinomycetes</taxon>
        <taxon>Kitasatosporales</taxon>
        <taxon>Streptomycetaceae</taxon>
        <taxon>Streptomyces</taxon>
    </lineage>
</organism>
<name>A0ABP5AQL8_9ACTN</name>
<gene>
    <name evidence="4" type="ORF">GCM10009716_31050</name>
</gene>
<feature type="domain" description="Transglutaminase-like" evidence="3">
    <location>
        <begin position="479"/>
        <end position="549"/>
    </location>
</feature>
<dbReference type="EMBL" id="BAAAMJ010000030">
    <property type="protein sequence ID" value="GAA1920172.1"/>
    <property type="molecule type" value="Genomic_DNA"/>
</dbReference>
<evidence type="ECO:0000256" key="2">
    <source>
        <dbReference type="SAM" id="Phobius"/>
    </source>
</evidence>
<feature type="region of interest" description="Disordered" evidence="1">
    <location>
        <begin position="546"/>
        <end position="618"/>
    </location>
</feature>
<keyword evidence="2" id="KW-0812">Transmembrane</keyword>
<keyword evidence="5" id="KW-1185">Reference proteome</keyword>
<feature type="transmembrane region" description="Helical" evidence="2">
    <location>
        <begin position="118"/>
        <end position="137"/>
    </location>
</feature>
<keyword evidence="2" id="KW-1133">Transmembrane helix</keyword>
<comment type="caution">
    <text evidence="4">The sequence shown here is derived from an EMBL/GenBank/DDBJ whole genome shotgun (WGS) entry which is preliminary data.</text>
</comment>
<evidence type="ECO:0000313" key="4">
    <source>
        <dbReference type="EMBL" id="GAA1920172.1"/>
    </source>
</evidence>
<evidence type="ECO:0000256" key="1">
    <source>
        <dbReference type="SAM" id="MobiDB-lite"/>
    </source>
</evidence>
<evidence type="ECO:0000259" key="3">
    <source>
        <dbReference type="SMART" id="SM00460"/>
    </source>
</evidence>
<dbReference type="Pfam" id="PF11992">
    <property type="entry name" value="TgpA_N"/>
    <property type="match status" value="1"/>
</dbReference>
<protein>
    <submittedName>
        <fullName evidence="4">DUF3488 and transglutaminase-like domain-containing protein</fullName>
    </submittedName>
</protein>
<evidence type="ECO:0000313" key="5">
    <source>
        <dbReference type="Proteomes" id="UP001501303"/>
    </source>
</evidence>
<dbReference type="Proteomes" id="UP001501303">
    <property type="component" value="Unassembled WGS sequence"/>
</dbReference>
<dbReference type="SUPFAM" id="SSF54001">
    <property type="entry name" value="Cysteine proteinases"/>
    <property type="match status" value="1"/>
</dbReference>
<feature type="transmembrane region" description="Helical" evidence="2">
    <location>
        <begin position="167"/>
        <end position="184"/>
    </location>
</feature>
<accession>A0ABP5AQL8</accession>
<feature type="transmembrane region" description="Helical" evidence="2">
    <location>
        <begin position="144"/>
        <end position="161"/>
    </location>
</feature>
<sequence>MTVGQLRITAAAWAATLAAAAAMLPVVEGAGWLVQAAVLLAIQSGAGAAARWQGLRGPLVLSAQVLVSALLITVVTVPEHATAGVLPGPGALDALGLLLSTGAEDVARYVAPAPLTPGIQLMLVGGVLLIGLLTDLLAVTLHSAASAGLPLLALYSVAAGVGQDGPTWPYFLCAAAGFLLLLLVEGRDRLARWGAHLSRPGGAERSVPALPRSPSGRRIGALTLGIAVLAPALLPSLDGGLLDLSGSGGGRAAGSADALASVNPVVALQDQLNRPRDRTVLTYRSDTDRPQELYLRLVALDAFDGEEWRSSRWWSDTAPAAPWPVPGLAPGVATSTVITSVQAGDTYAQPSVPVPYPAVGVFAAGDWAFDQGSQTLVSGDRDLTVQGLGYQVEHLLVEPTAQQLAMAPPPADEELRRHFTEVPGALPAEVGQLAREVTAGAVNDHERAVALQNWFTRDGGFRYDTDVRAGTGSEAIVSFLQQREGFCIHFAFAMAAMARTLDIPAQVAVGFTPGRQTGAGTYQVGIHNAHAWPELYFEGVGWVRFEPTPGQGSTPAHTRPDSASPDRDSPSRPDRPEQQPDPQDPRASEENEERCDPALEPGACPAGPELDLGTGSGSAGAAPLPVVWVAGGALLLVLLAAAPPLWRAGARSRRLRPSAGPEAAWQELRDTAWDLGLPPHRTDTPRQTARRLSDTCRLTGPAREAVHELALAVEEDRYAPAGLRKAPRPAADAVRTACAGLRAAAGRRQRLRAALLPHSAVRVIRAGAAQRMRAARAAGRAGRLLPGRRQRGT</sequence>
<dbReference type="PANTHER" id="PTHR42736">
    <property type="entry name" value="PROTEIN-GLUTAMINE GAMMA-GLUTAMYLTRANSFERASE"/>
    <property type="match status" value="1"/>
</dbReference>
<dbReference type="InterPro" id="IPR052901">
    <property type="entry name" value="Bact_TGase-like"/>
</dbReference>
<dbReference type="InterPro" id="IPR038765">
    <property type="entry name" value="Papain-like_cys_pep_sf"/>
</dbReference>
<keyword evidence="2" id="KW-0472">Membrane</keyword>
<reference evidence="5" key="1">
    <citation type="journal article" date="2019" name="Int. J. Syst. Evol. Microbiol.">
        <title>The Global Catalogue of Microorganisms (GCM) 10K type strain sequencing project: providing services to taxonomists for standard genome sequencing and annotation.</title>
        <authorList>
            <consortium name="The Broad Institute Genomics Platform"/>
            <consortium name="The Broad Institute Genome Sequencing Center for Infectious Disease"/>
            <person name="Wu L."/>
            <person name="Ma J."/>
        </authorList>
    </citation>
    <scope>NUCLEOTIDE SEQUENCE [LARGE SCALE GENOMIC DNA]</scope>
    <source>
        <strain evidence="5">JCM 13581</strain>
    </source>
</reference>